<feature type="domain" description="Thiolase C-terminal" evidence="1">
    <location>
        <begin position="278"/>
        <end position="373"/>
    </location>
</feature>
<dbReference type="PANTHER" id="PTHR42870:SF1">
    <property type="entry name" value="NON-SPECIFIC LIPID-TRANSFER PROTEIN-LIKE 2"/>
    <property type="match status" value="1"/>
</dbReference>
<sequence length="390" mass="41161">MPLGPLRQVAVVGIGMTEVSRVSTRGALGFAADALRLALDDAGLRAEDVDGLFTNVGNPLAVDYDRMAEAFGLRIRAAVQTWSHGRFVGPALQAAVQAVALGTADVAACVGGVAFSGLGVVGGSGDLEGTRQGGGSHGELPHYGMTAPGAGAAMAFRRYCARYGYDPELISAVPIAFRRHARRNANAQMTKALERADYAAQPYVVEPLRRPDFALLSDGGGCVLVTTVERARDLRQPAVVIGGMQGLRAGRDEFIFAPPGLGVFSQGDTRRAEDNPVYAMAGLTGPGDVDSLQLYDAFSPNVVFVLERFGFTGEGEALEWLQNGRIELGGDLPTNTAGGLLSEAHICGWGHMIEATRQIRGQAGARQVADCEVVQWATPFGDSLIFQKDR</sequence>
<protein>
    <submittedName>
        <fullName evidence="2">Thiolase family protein</fullName>
    </submittedName>
</protein>
<dbReference type="PIRSF" id="PIRSF000429">
    <property type="entry name" value="Ac-CoA_Ac_transf"/>
    <property type="match status" value="1"/>
</dbReference>
<evidence type="ECO:0000313" key="3">
    <source>
        <dbReference type="Proteomes" id="UP001305606"/>
    </source>
</evidence>
<reference evidence="2 3" key="1">
    <citation type="submission" date="2023-02" db="EMBL/GenBank/DDBJ databases">
        <title>Streptomyces sp. SCA4-21 with antifungal activity against Fusarium oxysporum f. sp. cubense, Streptomyces sp. SCA2-17 with antifungal activity against Fusarium oxysporum f. sp. cubense.</title>
        <authorList>
            <person name="Qi D."/>
        </authorList>
    </citation>
    <scope>NUCLEOTIDE SEQUENCE [LARGE SCALE GENOMIC DNA]</scope>
    <source>
        <strain evidence="2 3">SCA4-21</strain>
    </source>
</reference>
<dbReference type="Gene3D" id="3.40.47.10">
    <property type="match status" value="1"/>
</dbReference>
<dbReference type="Pfam" id="PF22691">
    <property type="entry name" value="Thiolase_C_1"/>
    <property type="match status" value="1"/>
</dbReference>
<evidence type="ECO:0000259" key="1">
    <source>
        <dbReference type="Pfam" id="PF22691"/>
    </source>
</evidence>
<gene>
    <name evidence="2" type="ORF">PS467_39855</name>
</gene>
<name>A0ABY9VGG9_9ACTN</name>
<dbReference type="RefSeq" id="WP_311039397.1">
    <property type="nucleotide sequence ID" value="NZ_CP117522.1"/>
</dbReference>
<organism evidence="2 3">
    <name type="scientific">Streptomyces luomodiensis</name>
    <dbReference type="NCBI Taxonomy" id="3026192"/>
    <lineage>
        <taxon>Bacteria</taxon>
        <taxon>Bacillati</taxon>
        <taxon>Actinomycetota</taxon>
        <taxon>Actinomycetes</taxon>
        <taxon>Kitasatosporales</taxon>
        <taxon>Streptomycetaceae</taxon>
        <taxon>Streptomyces</taxon>
    </lineage>
</organism>
<dbReference type="InterPro" id="IPR016039">
    <property type="entry name" value="Thiolase-like"/>
</dbReference>
<accession>A0ABY9VGG9</accession>
<proteinExistence type="predicted"/>
<keyword evidence="3" id="KW-1185">Reference proteome</keyword>
<dbReference type="SUPFAM" id="SSF53901">
    <property type="entry name" value="Thiolase-like"/>
    <property type="match status" value="2"/>
</dbReference>
<dbReference type="PANTHER" id="PTHR42870">
    <property type="entry name" value="ACETYL-COA C-ACETYLTRANSFERASE"/>
    <property type="match status" value="1"/>
</dbReference>
<evidence type="ECO:0000313" key="2">
    <source>
        <dbReference type="EMBL" id="WNF01065.1"/>
    </source>
</evidence>
<dbReference type="EMBL" id="CP117522">
    <property type="protein sequence ID" value="WNF01065.1"/>
    <property type="molecule type" value="Genomic_DNA"/>
</dbReference>
<dbReference type="InterPro" id="IPR055140">
    <property type="entry name" value="Thiolase_C_2"/>
</dbReference>
<dbReference type="CDD" id="cd00829">
    <property type="entry name" value="SCP-x_thiolase"/>
    <property type="match status" value="1"/>
</dbReference>
<dbReference type="InterPro" id="IPR002155">
    <property type="entry name" value="Thiolase"/>
</dbReference>
<dbReference type="Proteomes" id="UP001305606">
    <property type="component" value="Chromosome"/>
</dbReference>